<feature type="non-terminal residue" evidence="1">
    <location>
        <position position="65"/>
    </location>
</feature>
<comment type="caution">
    <text evidence="1">The sequence shown here is derived from an EMBL/GenBank/DDBJ whole genome shotgun (WGS) entry which is preliminary data.</text>
</comment>
<reference evidence="1" key="1">
    <citation type="submission" date="2021-06" db="EMBL/GenBank/DDBJ databases">
        <authorList>
            <person name="Kallberg Y."/>
            <person name="Tangrot J."/>
            <person name="Rosling A."/>
        </authorList>
    </citation>
    <scope>NUCLEOTIDE SEQUENCE</scope>
    <source>
        <strain evidence="1">CL356</strain>
    </source>
</reference>
<protein>
    <submittedName>
        <fullName evidence="1">6655_t:CDS:1</fullName>
    </submittedName>
</protein>
<sequence length="65" mass="7064">MSNPVEASMERPRKRQKTINGVKFPMKNGNLQGQKSNGVSNGRANASSGKQNALAKSREALPIWP</sequence>
<accession>A0ACA9PXV0</accession>
<dbReference type="EMBL" id="CAJVPT010042295">
    <property type="protein sequence ID" value="CAG8729742.1"/>
    <property type="molecule type" value="Genomic_DNA"/>
</dbReference>
<keyword evidence="2" id="KW-1185">Reference proteome</keyword>
<evidence type="ECO:0000313" key="2">
    <source>
        <dbReference type="Proteomes" id="UP000789525"/>
    </source>
</evidence>
<evidence type="ECO:0000313" key="1">
    <source>
        <dbReference type="EMBL" id="CAG8729742.1"/>
    </source>
</evidence>
<dbReference type="Proteomes" id="UP000789525">
    <property type="component" value="Unassembled WGS sequence"/>
</dbReference>
<name>A0ACA9PXV0_9GLOM</name>
<organism evidence="1 2">
    <name type="scientific">Acaulospora colombiana</name>
    <dbReference type="NCBI Taxonomy" id="27376"/>
    <lineage>
        <taxon>Eukaryota</taxon>
        <taxon>Fungi</taxon>
        <taxon>Fungi incertae sedis</taxon>
        <taxon>Mucoromycota</taxon>
        <taxon>Glomeromycotina</taxon>
        <taxon>Glomeromycetes</taxon>
        <taxon>Diversisporales</taxon>
        <taxon>Acaulosporaceae</taxon>
        <taxon>Acaulospora</taxon>
    </lineage>
</organism>
<proteinExistence type="predicted"/>
<gene>
    <name evidence="1" type="ORF">ACOLOM_LOCUS11562</name>
</gene>